<evidence type="ECO:0000313" key="12">
    <source>
        <dbReference type="EMBL" id="SOD96532.1"/>
    </source>
</evidence>
<dbReference type="PIRSF" id="PIRSF001589">
    <property type="entry name" value="Asn_synthetase_glu-h"/>
    <property type="match status" value="1"/>
</dbReference>
<evidence type="ECO:0000256" key="4">
    <source>
        <dbReference type="ARBA" id="ARBA00022741"/>
    </source>
</evidence>
<evidence type="ECO:0000256" key="1">
    <source>
        <dbReference type="ARBA" id="ARBA00005187"/>
    </source>
</evidence>
<dbReference type="Proteomes" id="UP000219621">
    <property type="component" value="Unassembled WGS sequence"/>
</dbReference>
<dbReference type="CDD" id="cd01991">
    <property type="entry name" value="Asn_synthase_B_C"/>
    <property type="match status" value="1"/>
</dbReference>
<dbReference type="SUPFAM" id="SSF56235">
    <property type="entry name" value="N-terminal nucleophile aminohydrolases (Ntn hydrolases)"/>
    <property type="match status" value="1"/>
</dbReference>
<dbReference type="PANTHER" id="PTHR43284">
    <property type="entry name" value="ASPARAGINE SYNTHETASE (GLUTAMINE-HYDROLYZING)"/>
    <property type="match status" value="1"/>
</dbReference>
<keyword evidence="6 8" id="KW-0315">Glutamine amidotransferase</keyword>
<comment type="similarity">
    <text evidence="2">Belongs to the asparagine synthetase family.</text>
</comment>
<gene>
    <name evidence="12" type="ORF">SAMN05421508_105391</name>
</gene>
<dbReference type="NCBIfam" id="TIGR01536">
    <property type="entry name" value="asn_synth_AEB"/>
    <property type="match status" value="1"/>
</dbReference>
<dbReference type="AlphaFoldDB" id="A0A286GM08"/>
<evidence type="ECO:0000256" key="3">
    <source>
        <dbReference type="ARBA" id="ARBA00012737"/>
    </source>
</evidence>
<dbReference type="GO" id="GO:0004066">
    <property type="term" value="F:asparagine synthase (glutamine-hydrolyzing) activity"/>
    <property type="evidence" value="ECO:0007669"/>
    <property type="project" value="UniProtKB-EC"/>
</dbReference>
<sequence length="589" mass="64544">MCGIAGAMSRDGSPVAPDLLARLAAALGHRGPDGQGTHQRDDVGLAHARLAIIDLQGGHQPLFAGDDLALVANGEIYNYRELRAEMPGEPYRTLSDCEPPLYLYRRRGLAFTDALRGMYAIALHDARAGRLVLARDPFGIKPLYYAETDRLFAFASEPAALVAAGIVPPKVAEAPREELLNLQFTTGAATIFPGILRVLPGETLVVERGRIVDRRRLSALPPPRTGPAVRRESVAVQAFDQLFAETVELHQRSDVPYGMFLSGGVDSSAVLAMMARLNPQPVLAFTAGFPETGVPDEREHARAVARAAGAEHVEVAVTEKDFWDHLPAIAACMDDPAADYAVVPTWLLAREARKSVTVILSGEGGDELFGGYGRYRHAMRPWPFAKPMRRKGTFDGLNVLRQPPGAWRDGFARAEAAAAGQKWRTRLQAAQALDIADWLPNDLLTKLDRCLMAHGMEGRVPFLDVALAAFAFPLPDRLKVRRGHGKWLLREWLRRTLPASQPFTPKRGFTVPVGEWIARHGAMLGPMVVAQPGVVELVDPEAGRHLFTSGDKRARFAAWTLLFYALWYRRHVLGRMPEGDVFATLTAAP</sequence>
<dbReference type="InterPro" id="IPR029055">
    <property type="entry name" value="Ntn_hydrolases_N"/>
</dbReference>
<dbReference type="OrthoDB" id="9763290at2"/>
<evidence type="ECO:0000256" key="9">
    <source>
        <dbReference type="PIRSR" id="PIRSR001589-2"/>
    </source>
</evidence>
<dbReference type="PROSITE" id="PS51278">
    <property type="entry name" value="GATASE_TYPE_2"/>
    <property type="match status" value="1"/>
</dbReference>
<keyword evidence="8" id="KW-0061">Asparagine biosynthesis</keyword>
<keyword evidence="4 9" id="KW-0547">Nucleotide-binding</keyword>
<keyword evidence="5 9" id="KW-0067">ATP-binding</keyword>
<evidence type="ECO:0000256" key="5">
    <source>
        <dbReference type="ARBA" id="ARBA00022840"/>
    </source>
</evidence>
<dbReference type="PANTHER" id="PTHR43284:SF1">
    <property type="entry name" value="ASPARAGINE SYNTHETASE"/>
    <property type="match status" value="1"/>
</dbReference>
<evidence type="ECO:0000256" key="8">
    <source>
        <dbReference type="PIRSR" id="PIRSR001589-1"/>
    </source>
</evidence>
<feature type="binding site" evidence="9">
    <location>
        <position position="96"/>
    </location>
    <ligand>
        <name>L-glutamine</name>
        <dbReference type="ChEBI" id="CHEBI:58359"/>
    </ligand>
</feature>
<dbReference type="Pfam" id="PF13537">
    <property type="entry name" value="GATase_7"/>
    <property type="match status" value="1"/>
</dbReference>
<reference evidence="12 13" key="1">
    <citation type="submission" date="2017-09" db="EMBL/GenBank/DDBJ databases">
        <authorList>
            <person name="Ehlers B."/>
            <person name="Leendertz F.H."/>
        </authorList>
    </citation>
    <scope>NUCLEOTIDE SEQUENCE [LARGE SCALE GENOMIC DNA]</scope>
    <source>
        <strain evidence="12 13">USBA 140</strain>
    </source>
</reference>
<feature type="binding site" evidence="9">
    <location>
        <begin position="361"/>
        <end position="362"/>
    </location>
    <ligand>
        <name>ATP</name>
        <dbReference type="ChEBI" id="CHEBI:30616"/>
    </ligand>
</feature>
<dbReference type="GO" id="GO:0006529">
    <property type="term" value="P:asparagine biosynthetic process"/>
    <property type="evidence" value="ECO:0007669"/>
    <property type="project" value="UniProtKB-KW"/>
</dbReference>
<evidence type="ECO:0000256" key="6">
    <source>
        <dbReference type="ARBA" id="ARBA00022962"/>
    </source>
</evidence>
<feature type="domain" description="Glutamine amidotransferase type-2" evidence="11">
    <location>
        <begin position="2"/>
        <end position="209"/>
    </location>
</feature>
<dbReference type="InterPro" id="IPR051786">
    <property type="entry name" value="ASN_synthetase/amidase"/>
</dbReference>
<dbReference type="GO" id="GO:0005524">
    <property type="term" value="F:ATP binding"/>
    <property type="evidence" value="ECO:0007669"/>
    <property type="project" value="UniProtKB-KW"/>
</dbReference>
<feature type="site" description="Important for beta-aspartyl-AMP intermediate formation" evidence="10">
    <location>
        <position position="363"/>
    </location>
</feature>
<keyword evidence="8" id="KW-0028">Amino-acid biosynthesis</keyword>
<dbReference type="InterPro" id="IPR001962">
    <property type="entry name" value="Asn_synthase"/>
</dbReference>
<evidence type="ECO:0000313" key="13">
    <source>
        <dbReference type="Proteomes" id="UP000219621"/>
    </source>
</evidence>
<dbReference type="InterPro" id="IPR017932">
    <property type="entry name" value="GATase_2_dom"/>
</dbReference>
<evidence type="ECO:0000256" key="7">
    <source>
        <dbReference type="ARBA" id="ARBA00048741"/>
    </source>
</evidence>
<dbReference type="GO" id="GO:0005829">
    <property type="term" value="C:cytosol"/>
    <property type="evidence" value="ECO:0007669"/>
    <property type="project" value="TreeGrafter"/>
</dbReference>
<evidence type="ECO:0000256" key="10">
    <source>
        <dbReference type="PIRSR" id="PIRSR001589-3"/>
    </source>
</evidence>
<dbReference type="Gene3D" id="3.60.20.10">
    <property type="entry name" value="Glutamine Phosphoribosylpyrophosphate, subunit 1, domain 1"/>
    <property type="match status" value="1"/>
</dbReference>
<name>A0A286GM08_9PROT</name>
<evidence type="ECO:0000259" key="11">
    <source>
        <dbReference type="PROSITE" id="PS51278"/>
    </source>
</evidence>
<comment type="catalytic activity">
    <reaction evidence="7">
        <text>L-aspartate + L-glutamine + ATP + H2O = L-asparagine + L-glutamate + AMP + diphosphate + H(+)</text>
        <dbReference type="Rhea" id="RHEA:12228"/>
        <dbReference type="ChEBI" id="CHEBI:15377"/>
        <dbReference type="ChEBI" id="CHEBI:15378"/>
        <dbReference type="ChEBI" id="CHEBI:29985"/>
        <dbReference type="ChEBI" id="CHEBI:29991"/>
        <dbReference type="ChEBI" id="CHEBI:30616"/>
        <dbReference type="ChEBI" id="CHEBI:33019"/>
        <dbReference type="ChEBI" id="CHEBI:58048"/>
        <dbReference type="ChEBI" id="CHEBI:58359"/>
        <dbReference type="ChEBI" id="CHEBI:456215"/>
        <dbReference type="EC" id="6.3.5.4"/>
    </reaction>
</comment>
<keyword evidence="13" id="KW-1185">Reference proteome</keyword>
<dbReference type="Pfam" id="PF00733">
    <property type="entry name" value="Asn_synthase"/>
    <property type="match status" value="1"/>
</dbReference>
<dbReference type="CDD" id="cd00712">
    <property type="entry name" value="AsnB"/>
    <property type="match status" value="1"/>
</dbReference>
<dbReference type="EC" id="6.3.5.4" evidence="3"/>
<organism evidence="12 13">
    <name type="scientific">Caenispirillum bisanense</name>
    <dbReference type="NCBI Taxonomy" id="414052"/>
    <lineage>
        <taxon>Bacteria</taxon>
        <taxon>Pseudomonadati</taxon>
        <taxon>Pseudomonadota</taxon>
        <taxon>Alphaproteobacteria</taxon>
        <taxon>Rhodospirillales</taxon>
        <taxon>Novispirillaceae</taxon>
        <taxon>Caenispirillum</taxon>
    </lineage>
</organism>
<dbReference type="InterPro" id="IPR014729">
    <property type="entry name" value="Rossmann-like_a/b/a_fold"/>
</dbReference>
<protein>
    <recommendedName>
        <fullName evidence="3">asparagine synthase (glutamine-hydrolyzing)</fullName>
        <ecNumber evidence="3">6.3.5.4</ecNumber>
    </recommendedName>
</protein>
<dbReference type="InterPro" id="IPR006426">
    <property type="entry name" value="Asn_synth_AEB"/>
</dbReference>
<feature type="active site" description="For GATase activity" evidence="8">
    <location>
        <position position="2"/>
    </location>
</feature>
<dbReference type="Gene3D" id="3.40.50.620">
    <property type="entry name" value="HUPs"/>
    <property type="match status" value="1"/>
</dbReference>
<dbReference type="SUPFAM" id="SSF52402">
    <property type="entry name" value="Adenine nucleotide alpha hydrolases-like"/>
    <property type="match status" value="1"/>
</dbReference>
<proteinExistence type="inferred from homology"/>
<dbReference type="EMBL" id="OCNJ01000005">
    <property type="protein sequence ID" value="SOD96532.1"/>
    <property type="molecule type" value="Genomic_DNA"/>
</dbReference>
<dbReference type="RefSeq" id="WP_097279752.1">
    <property type="nucleotide sequence ID" value="NZ_OCNJ01000005.1"/>
</dbReference>
<evidence type="ECO:0000256" key="2">
    <source>
        <dbReference type="ARBA" id="ARBA00005752"/>
    </source>
</evidence>
<comment type="pathway">
    <text evidence="1">Amino-acid biosynthesis; L-asparagine biosynthesis; L-asparagine from L-aspartate (L-Gln route): step 1/1.</text>
</comment>
<accession>A0A286GM08</accession>
<dbReference type="InterPro" id="IPR033738">
    <property type="entry name" value="AsnB_N"/>
</dbReference>